<dbReference type="SMART" id="SM00973">
    <property type="entry name" value="Sec63"/>
    <property type="match status" value="1"/>
</dbReference>
<evidence type="ECO:0000256" key="5">
    <source>
        <dbReference type="ARBA" id="ARBA00022840"/>
    </source>
</evidence>
<evidence type="ECO:0000256" key="7">
    <source>
        <dbReference type="ARBA" id="ARBA00023254"/>
    </source>
</evidence>
<dbReference type="GO" id="GO:0043138">
    <property type="term" value="F:3'-5' DNA helicase activity"/>
    <property type="evidence" value="ECO:0007669"/>
    <property type="project" value="UniProtKB-EC"/>
</dbReference>
<dbReference type="FunFam" id="1.10.10.10:FF:000012">
    <property type="entry name" value="U5 small nuclear ribonucleoprotein helicase"/>
    <property type="match status" value="1"/>
</dbReference>
<comment type="similarity">
    <text evidence="1">Belongs to the helicase family. SKI2 subfamily.</text>
</comment>
<evidence type="ECO:0000256" key="6">
    <source>
        <dbReference type="ARBA" id="ARBA00023235"/>
    </source>
</evidence>
<dbReference type="GO" id="GO:0016787">
    <property type="term" value="F:hydrolase activity"/>
    <property type="evidence" value="ECO:0007669"/>
    <property type="project" value="UniProtKB-KW"/>
</dbReference>
<dbReference type="PANTHER" id="PTHR47835:SF3">
    <property type="entry name" value="HELICASE FOR MEIOSIS 1"/>
    <property type="match status" value="1"/>
</dbReference>
<evidence type="ECO:0000259" key="13">
    <source>
        <dbReference type="PROSITE" id="PS51194"/>
    </source>
</evidence>
<keyword evidence="2" id="KW-0547">Nucleotide-binding</keyword>
<feature type="compositionally biased region" description="Polar residues" evidence="11">
    <location>
        <begin position="1142"/>
        <end position="1151"/>
    </location>
</feature>
<dbReference type="Pfam" id="PF00271">
    <property type="entry name" value="Helicase_C"/>
    <property type="match status" value="1"/>
</dbReference>
<dbReference type="OrthoDB" id="5575at2759"/>
<dbReference type="InterPro" id="IPR011545">
    <property type="entry name" value="DEAD/DEAH_box_helicase_dom"/>
</dbReference>
<keyword evidence="6" id="KW-0413">Isomerase</keyword>
<accession>A0A5N5QZ82</accession>
<comment type="caution">
    <text evidence="14">The sequence shown here is derived from an EMBL/GenBank/DDBJ whole genome shotgun (WGS) entry which is preliminary data.</text>
</comment>
<dbReference type="SMART" id="SM00490">
    <property type="entry name" value="HELICc"/>
    <property type="match status" value="1"/>
</dbReference>
<dbReference type="InterPro" id="IPR036388">
    <property type="entry name" value="WH-like_DNA-bd_sf"/>
</dbReference>
<dbReference type="InterPro" id="IPR052247">
    <property type="entry name" value="Meiotic_Crossover_Helicase"/>
</dbReference>
<dbReference type="Pfam" id="PF02889">
    <property type="entry name" value="Sec63"/>
    <property type="match status" value="1"/>
</dbReference>
<evidence type="ECO:0000256" key="4">
    <source>
        <dbReference type="ARBA" id="ARBA00022806"/>
    </source>
</evidence>
<evidence type="ECO:0000256" key="3">
    <source>
        <dbReference type="ARBA" id="ARBA00022801"/>
    </source>
</evidence>
<dbReference type="GO" id="GO:0051321">
    <property type="term" value="P:meiotic cell cycle"/>
    <property type="evidence" value="ECO:0007669"/>
    <property type="project" value="UniProtKB-KW"/>
</dbReference>
<keyword evidence="3 14" id="KW-0378">Hydrolase</keyword>
<keyword evidence="7" id="KW-0469">Meiosis</keyword>
<protein>
    <recommendedName>
        <fullName evidence="9">DNA 3'-5' helicase</fullName>
        <ecNumber evidence="9">5.6.2.4</ecNumber>
    </recommendedName>
</protein>
<evidence type="ECO:0000313" key="14">
    <source>
        <dbReference type="EMBL" id="KAB5596226.1"/>
    </source>
</evidence>
<feature type="domain" description="Helicase ATP-binding" evidence="12">
    <location>
        <begin position="138"/>
        <end position="310"/>
    </location>
</feature>
<keyword evidence="4" id="KW-0347">Helicase</keyword>
<gene>
    <name evidence="14" type="ORF">CTheo_211</name>
</gene>
<dbReference type="InterPro" id="IPR027417">
    <property type="entry name" value="P-loop_NTPase"/>
</dbReference>
<evidence type="ECO:0000256" key="8">
    <source>
        <dbReference type="ARBA" id="ARBA00034617"/>
    </source>
</evidence>
<feature type="compositionally biased region" description="Low complexity" evidence="11">
    <location>
        <begin position="1122"/>
        <end position="1135"/>
    </location>
</feature>
<comment type="catalytic activity">
    <reaction evidence="8">
        <text>Couples ATP hydrolysis with the unwinding of duplex DNA by translocating in the 3'-5' direction.</text>
        <dbReference type="EC" id="5.6.2.4"/>
    </reaction>
</comment>
<evidence type="ECO:0000256" key="11">
    <source>
        <dbReference type="SAM" id="MobiDB-lite"/>
    </source>
</evidence>
<evidence type="ECO:0000313" key="15">
    <source>
        <dbReference type="Proteomes" id="UP000383932"/>
    </source>
</evidence>
<dbReference type="Proteomes" id="UP000383932">
    <property type="component" value="Unassembled WGS sequence"/>
</dbReference>
<dbReference type="InterPro" id="IPR057842">
    <property type="entry name" value="WH_MER3"/>
</dbReference>
<dbReference type="Gene3D" id="3.40.50.300">
    <property type="entry name" value="P-loop containing nucleotide triphosphate hydrolases"/>
    <property type="match status" value="2"/>
</dbReference>
<dbReference type="PROSITE" id="PS51194">
    <property type="entry name" value="HELICASE_CTER"/>
    <property type="match status" value="1"/>
</dbReference>
<dbReference type="GO" id="GO:0003676">
    <property type="term" value="F:nucleic acid binding"/>
    <property type="evidence" value="ECO:0007669"/>
    <property type="project" value="InterPro"/>
</dbReference>
<dbReference type="SUPFAM" id="SSF52540">
    <property type="entry name" value="P-loop containing nucleoside triphosphate hydrolases"/>
    <property type="match status" value="1"/>
</dbReference>
<dbReference type="InterPro" id="IPR001650">
    <property type="entry name" value="Helicase_C-like"/>
</dbReference>
<dbReference type="Gene3D" id="1.10.3380.10">
    <property type="entry name" value="Sec63 N-terminal domain-like domain"/>
    <property type="match status" value="1"/>
</dbReference>
<dbReference type="GO" id="GO:0005524">
    <property type="term" value="F:ATP binding"/>
    <property type="evidence" value="ECO:0007669"/>
    <property type="project" value="UniProtKB-KW"/>
</dbReference>
<dbReference type="PROSITE" id="PS51192">
    <property type="entry name" value="HELICASE_ATP_BIND_1"/>
    <property type="match status" value="1"/>
</dbReference>
<feature type="compositionally biased region" description="Low complexity" evidence="11">
    <location>
        <begin position="1269"/>
        <end position="1283"/>
    </location>
</feature>
<feature type="region of interest" description="Disordered" evidence="11">
    <location>
        <begin position="1122"/>
        <end position="1155"/>
    </location>
</feature>
<dbReference type="SMART" id="SM00487">
    <property type="entry name" value="DEXDc"/>
    <property type="match status" value="1"/>
</dbReference>
<dbReference type="EMBL" id="SSOP01000002">
    <property type="protein sequence ID" value="KAB5596226.1"/>
    <property type="molecule type" value="Genomic_DNA"/>
</dbReference>
<keyword evidence="15" id="KW-1185">Reference proteome</keyword>
<feature type="region of interest" description="Disordered" evidence="11">
    <location>
        <begin position="1182"/>
        <end position="1225"/>
    </location>
</feature>
<dbReference type="EC" id="5.6.2.4" evidence="9"/>
<evidence type="ECO:0000256" key="9">
    <source>
        <dbReference type="ARBA" id="ARBA00034808"/>
    </source>
</evidence>
<evidence type="ECO:0000256" key="1">
    <source>
        <dbReference type="ARBA" id="ARBA00010140"/>
    </source>
</evidence>
<evidence type="ECO:0000256" key="2">
    <source>
        <dbReference type="ARBA" id="ARBA00022741"/>
    </source>
</evidence>
<comment type="catalytic activity">
    <reaction evidence="10">
        <text>ATP + H2O = ADP + phosphate + H(+)</text>
        <dbReference type="Rhea" id="RHEA:13065"/>
        <dbReference type="ChEBI" id="CHEBI:15377"/>
        <dbReference type="ChEBI" id="CHEBI:15378"/>
        <dbReference type="ChEBI" id="CHEBI:30616"/>
        <dbReference type="ChEBI" id="CHEBI:43474"/>
        <dbReference type="ChEBI" id="CHEBI:456216"/>
        <dbReference type="EC" id="5.6.2.4"/>
    </reaction>
</comment>
<dbReference type="SUPFAM" id="SSF46785">
    <property type="entry name" value="Winged helix' DNA-binding domain"/>
    <property type="match status" value="1"/>
</dbReference>
<dbReference type="InterPro" id="IPR036390">
    <property type="entry name" value="WH_DNA-bd_sf"/>
</dbReference>
<dbReference type="InterPro" id="IPR004179">
    <property type="entry name" value="Sec63-dom"/>
</dbReference>
<proteinExistence type="inferred from homology"/>
<dbReference type="Pfam" id="PF23445">
    <property type="entry name" value="WHD_SNRNP200"/>
    <property type="match status" value="1"/>
</dbReference>
<feature type="compositionally biased region" description="Polar residues" evidence="11">
    <location>
        <begin position="989"/>
        <end position="1002"/>
    </location>
</feature>
<evidence type="ECO:0000256" key="10">
    <source>
        <dbReference type="ARBA" id="ARBA00048988"/>
    </source>
</evidence>
<reference evidence="14 15" key="1">
    <citation type="journal article" date="2019" name="Fungal Biol. Biotechnol.">
        <title>Draft genome sequence of fastidious pathogen Ceratobasidium theobromae, which causes vascular-streak dieback in Theobroma cacao.</title>
        <authorList>
            <person name="Ali S.S."/>
            <person name="Asman A."/>
            <person name="Shao J."/>
            <person name="Firmansyah A.P."/>
            <person name="Susilo A.W."/>
            <person name="Rosmana A."/>
            <person name="McMahon P."/>
            <person name="Junaid M."/>
            <person name="Guest D."/>
            <person name="Kheng T.Y."/>
            <person name="Meinhardt L.W."/>
            <person name="Bailey B.A."/>
        </authorList>
    </citation>
    <scope>NUCLEOTIDE SEQUENCE [LARGE SCALE GENOMIC DNA]</scope>
    <source>
        <strain evidence="14 15">CT2</strain>
    </source>
</reference>
<organism evidence="14 15">
    <name type="scientific">Ceratobasidium theobromae</name>
    <dbReference type="NCBI Taxonomy" id="1582974"/>
    <lineage>
        <taxon>Eukaryota</taxon>
        <taxon>Fungi</taxon>
        <taxon>Dikarya</taxon>
        <taxon>Basidiomycota</taxon>
        <taxon>Agaricomycotina</taxon>
        <taxon>Agaricomycetes</taxon>
        <taxon>Cantharellales</taxon>
        <taxon>Ceratobasidiaceae</taxon>
        <taxon>Ceratobasidium</taxon>
    </lineage>
</organism>
<keyword evidence="5" id="KW-0067">ATP-binding</keyword>
<dbReference type="InterPro" id="IPR014001">
    <property type="entry name" value="Helicase_ATP-bd"/>
</dbReference>
<feature type="domain" description="Helicase C-terminal" evidence="13">
    <location>
        <begin position="365"/>
        <end position="550"/>
    </location>
</feature>
<sequence>MSFGYATEHLNEYEPHSDDYFDNFNMPSSPTPLPRHSFMSGRHGARLGDPSWHPSVGEDFGQLTWNQATSNPHPLGAREPLRYGGLQEARVGGASCLPPDNLIPVSSLRAYAHSQIRATAESNLLADWCQEPDLVSAQVISAPTGAGKTVLFELAVVRLLLSAEVTLENSKKCVYMAPTKAICSERSRDWTSKFAHIGVKCCELTGDTMKSGKSAWREAKDCAIIITTPEKWDSLTRNWNDSTDFLQQIELFMVDEVHTVSETTRGSCLEVVVSRMMQRGNNVRFILVSATAPNVEDLKDWLSSCSSGESTSMFKFGDEYRPCKLVRHVYGYPRPQGHNDYQFMKSLDYKLFPLIRQHSSGVMSTAAHLMEVCKKAVDSGESLPWGTSGGERPRLSNKFSEPEHQAAFANFGLGVHHAGLSLDERRAVEELFTQRKLSIIVATSTLAVGVNFPAHIVVVKGVIQWTGSGWAEYSSQDIMQMLGRAGRPQFDREGIAIIMCDKSLENKYRLLATGGSQLESTLHHNLTEHINSEIGLETIKSVDTAKRWLRKTFLFRRIQKNPAHYNLHMGNVTSWEECVDALVTKSLDTLRETRLIKHGRDANELVLTQFGEIMSYYIRQSTMKLFIDFADGNDGMSLRSVLTTLSGAEEFKDMHMRGGEKQVYNKLNENESIRFPVKKAETSADKAFLLIQAVLGGVPLMSSEFKSPNSQPHLEALNVMRHAPRIIAAFVDTALSTKNGAAIISGMSLMRTLNGKAWEDRPAVLKQLEGIGEKSYKVLAENGITTIKTLAAQDPTRVEMLLNRRPPFGFDVVSSAQALPTYLISVKEVPSTAKRSIDVVDISLSISVSAKCTPFGDTHFTKNIDTRITSILTVTSDSQYVDFRRINTRRLFDSANFIVTVSLTRPSQTVMVIVSSDKLAGITERYDFKPSLSANTYPTPNTWPPKRPGVPYISAEDSDDILDLTRSDSPDQTPAPKPDTKFSRGKYASTVSKPSVPSENTRLPNGNYACHHKCRDKTACRHMCCREGLPKPPPSPKGSKAKLADDAPSSSVQAMHKTKNVAEKIPQVNRSNKIGNKPDRIKLNSLTRVRHAGTTAKRITRYMESLSSSPSRLLTFELTRESSSLSEELPEPYSFRADKKSTLPSSQSNSYDDSEMDRWAANLPSEILEIDDKNSGPVLAAKSKRLNSDAESSKSVVLAPKGKRLSNEDAGDEVTRRQSKRARRLAPAIVEPQIVPETPMHKVQMIEIPPTPHSQSPKNFKQMKPLFRPSSSESPGSSGELGSKQTSPNHYGEFEKFMDYLFEGVKVIPRRQEPLNNSRAMSITPYNPPEPIPTPRPVEMFDTPSVQVQKQNQRANKVPVEQETPNAQVQDTMADLYAWLDENGL</sequence>
<dbReference type="CDD" id="cd18795">
    <property type="entry name" value="SF2_C_Ski2"/>
    <property type="match status" value="1"/>
</dbReference>
<dbReference type="Pfam" id="PF00270">
    <property type="entry name" value="DEAD"/>
    <property type="match status" value="1"/>
</dbReference>
<name>A0A5N5QZ82_9AGAM</name>
<feature type="region of interest" description="Disordered" evidence="11">
    <location>
        <begin position="962"/>
        <end position="1002"/>
    </location>
</feature>
<feature type="region of interest" description="Disordered" evidence="11">
    <location>
        <begin position="1248"/>
        <end position="1290"/>
    </location>
</feature>
<dbReference type="SUPFAM" id="SSF158702">
    <property type="entry name" value="Sec63 N-terminal domain-like"/>
    <property type="match status" value="1"/>
</dbReference>
<evidence type="ECO:0000259" key="12">
    <source>
        <dbReference type="PROSITE" id="PS51192"/>
    </source>
</evidence>
<dbReference type="PANTHER" id="PTHR47835">
    <property type="entry name" value="HFM1, ATP DEPENDENT DNA HELICASE HOMOLOG"/>
    <property type="match status" value="1"/>
</dbReference>
<dbReference type="Gene3D" id="1.10.10.10">
    <property type="entry name" value="Winged helix-like DNA-binding domain superfamily/Winged helix DNA-binding domain"/>
    <property type="match status" value="1"/>
</dbReference>